<dbReference type="GO" id="GO:0005634">
    <property type="term" value="C:nucleus"/>
    <property type="evidence" value="ECO:0007669"/>
    <property type="project" value="UniProtKB-SubCell"/>
</dbReference>
<dbReference type="PANTHER" id="PTHR11949:SF53">
    <property type="entry name" value="IRF TRYPTOPHAN PENTAD REPEAT DOMAIN-CONTAINING PROTEIN"/>
    <property type="match status" value="1"/>
</dbReference>
<evidence type="ECO:0000256" key="7">
    <source>
        <dbReference type="SAM" id="MobiDB-lite"/>
    </source>
</evidence>
<dbReference type="KEGG" id="aten:116300596"/>
<dbReference type="GO" id="GO:0045944">
    <property type="term" value="P:positive regulation of transcription by RNA polymerase II"/>
    <property type="evidence" value="ECO:0007669"/>
    <property type="project" value="UniProtKB-ARBA"/>
</dbReference>
<name>A0A6P8ICL6_ACTTE</name>
<evidence type="ECO:0000313" key="9">
    <source>
        <dbReference type="Proteomes" id="UP000515163"/>
    </source>
</evidence>
<sequence>MIQRCSVGDSKGAKQKKMKFEREKLVPWLIQRVDSGEVPGLRWLDKERTKFRITWKHAGKPDFEQDKDAVLFRMWAEHTGKYKRGEQPDPSTWKTRFRCALRKMPDIEEIRVPHSLDEKEPYRVFRVKSKVSKSQSKPEPTSIFSVLDTPSPSPTNDAAEGSSSFSSLPAASNRYMEHSCIPAVDVFAFPSPNSSHTSSPTHASDISNGSSVFSDDEDNIDNITPTLPPLAAQQYQPNDFRMTNNGFGSSFSCTNPSLGYYPMANGSYSQSLLNFTEIQKSGGIGYGGGGSAAGMYQGIRYSGMESLAQSSDFTTSNNDGLNTSSQMGLFLKMLHAAATSMENDGLEYELAENTSPVENSMSHGFQQMGGQVKQPPVTPPSSYSEKMVVNDMCKIENPECHLFARVFYEQREVATFNLDKQKSAWRLFYGKQDPANEGHTVAEVYSHLYGTCDIEQIQLPDVRCSNDTHRVLANFNRGLALEMGNDGDIWATRKSMTKVFFSSESRQATKMVRDVKTKVFDFSEFQQTLQQSHKGTCAPPCCDVTFTLGWPNGLIVCIAITHAQAKQMLLNKMNCVQTIADLTNEQIVFDFAGQFMLNGTVLLDNSDPMSVKIS</sequence>
<dbReference type="GeneID" id="116300596"/>
<evidence type="ECO:0000313" key="10">
    <source>
        <dbReference type="RefSeq" id="XP_031565351.1"/>
    </source>
</evidence>
<dbReference type="OrthoDB" id="5958224at2759"/>
<dbReference type="InterPro" id="IPR008984">
    <property type="entry name" value="SMAD_FHA_dom_sf"/>
</dbReference>
<proteinExistence type="predicted"/>
<dbReference type="RefSeq" id="XP_031565351.1">
    <property type="nucleotide sequence ID" value="XM_031709491.1"/>
</dbReference>
<dbReference type="Proteomes" id="UP000515163">
    <property type="component" value="Unplaced"/>
</dbReference>
<evidence type="ECO:0000259" key="8">
    <source>
        <dbReference type="PROSITE" id="PS51507"/>
    </source>
</evidence>
<dbReference type="InterPro" id="IPR036388">
    <property type="entry name" value="WH-like_DNA-bd_sf"/>
</dbReference>
<keyword evidence="4" id="KW-0010">Activator</keyword>
<dbReference type="SUPFAM" id="SSF46785">
    <property type="entry name" value="Winged helix' DNA-binding domain"/>
    <property type="match status" value="1"/>
</dbReference>
<keyword evidence="2" id="KW-0805">Transcription regulation</keyword>
<dbReference type="PROSITE" id="PS51507">
    <property type="entry name" value="IRF_2"/>
    <property type="match status" value="1"/>
</dbReference>
<dbReference type="CDD" id="cd00103">
    <property type="entry name" value="IRF"/>
    <property type="match status" value="1"/>
</dbReference>
<evidence type="ECO:0000256" key="4">
    <source>
        <dbReference type="ARBA" id="ARBA00023159"/>
    </source>
</evidence>
<evidence type="ECO:0000256" key="5">
    <source>
        <dbReference type="ARBA" id="ARBA00023163"/>
    </source>
</evidence>
<dbReference type="GO" id="GO:0000978">
    <property type="term" value="F:RNA polymerase II cis-regulatory region sequence-specific DNA binding"/>
    <property type="evidence" value="ECO:0007669"/>
    <property type="project" value="TreeGrafter"/>
</dbReference>
<dbReference type="Gene3D" id="1.10.10.10">
    <property type="entry name" value="Winged helix-like DNA-binding domain superfamily/Winged helix DNA-binding domain"/>
    <property type="match status" value="1"/>
</dbReference>
<dbReference type="SUPFAM" id="SSF49879">
    <property type="entry name" value="SMAD/FHA domain"/>
    <property type="match status" value="1"/>
</dbReference>
<dbReference type="Pfam" id="PF10401">
    <property type="entry name" value="IRF-3"/>
    <property type="match status" value="1"/>
</dbReference>
<dbReference type="InterPro" id="IPR019471">
    <property type="entry name" value="Interferon_reg_factor-3"/>
</dbReference>
<reference evidence="10" key="1">
    <citation type="submission" date="2025-08" db="UniProtKB">
        <authorList>
            <consortium name="RefSeq"/>
        </authorList>
    </citation>
    <scope>IDENTIFICATION</scope>
    <source>
        <tissue evidence="10">Tentacle</tissue>
    </source>
</reference>
<organism evidence="9 10">
    <name type="scientific">Actinia tenebrosa</name>
    <name type="common">Australian red waratah sea anemone</name>
    <dbReference type="NCBI Taxonomy" id="6105"/>
    <lineage>
        <taxon>Eukaryota</taxon>
        <taxon>Metazoa</taxon>
        <taxon>Cnidaria</taxon>
        <taxon>Anthozoa</taxon>
        <taxon>Hexacorallia</taxon>
        <taxon>Actiniaria</taxon>
        <taxon>Actiniidae</taxon>
        <taxon>Actinia</taxon>
    </lineage>
</organism>
<comment type="subcellular location">
    <subcellularLocation>
        <location evidence="1">Nucleus</location>
    </subcellularLocation>
</comment>
<dbReference type="InterPro" id="IPR001346">
    <property type="entry name" value="Interferon_reg_fact_DNA-bd_dom"/>
</dbReference>
<protein>
    <submittedName>
        <fullName evidence="10">Uncharacterized protein LOC116300596</fullName>
    </submittedName>
</protein>
<keyword evidence="9" id="KW-1185">Reference proteome</keyword>
<dbReference type="Pfam" id="PF00605">
    <property type="entry name" value="IRF"/>
    <property type="match status" value="1"/>
</dbReference>
<evidence type="ECO:0000256" key="6">
    <source>
        <dbReference type="ARBA" id="ARBA00023242"/>
    </source>
</evidence>
<dbReference type="FunFam" id="1.10.10.10:FF:000041">
    <property type="entry name" value="Interferon regulatory factor 4"/>
    <property type="match status" value="1"/>
</dbReference>
<keyword evidence="6" id="KW-0539">Nucleus</keyword>
<evidence type="ECO:0000256" key="3">
    <source>
        <dbReference type="ARBA" id="ARBA00023125"/>
    </source>
</evidence>
<dbReference type="InterPro" id="IPR036390">
    <property type="entry name" value="WH_DNA-bd_sf"/>
</dbReference>
<dbReference type="PRINTS" id="PR00267">
    <property type="entry name" value="INTFRNREGFCT"/>
</dbReference>
<accession>A0A6P8ICL6</accession>
<dbReference type="PANTHER" id="PTHR11949">
    <property type="entry name" value="INTERFERON REGULATORY FACTOR"/>
    <property type="match status" value="1"/>
</dbReference>
<keyword evidence="3" id="KW-0238">DNA-binding</keyword>
<dbReference type="SMART" id="SM00348">
    <property type="entry name" value="IRF"/>
    <property type="match status" value="1"/>
</dbReference>
<dbReference type="AlphaFoldDB" id="A0A6P8ICL6"/>
<dbReference type="GO" id="GO:0002376">
    <property type="term" value="P:immune system process"/>
    <property type="evidence" value="ECO:0007669"/>
    <property type="project" value="TreeGrafter"/>
</dbReference>
<feature type="domain" description="IRF tryptophan pentad repeat" evidence="8">
    <location>
        <begin position="22"/>
        <end position="129"/>
    </location>
</feature>
<feature type="compositionally biased region" description="Polar residues" evidence="7">
    <location>
        <begin position="138"/>
        <end position="156"/>
    </location>
</feature>
<gene>
    <name evidence="10" type="primary">LOC116300596</name>
</gene>
<dbReference type="InParanoid" id="A0A6P8ICL6"/>
<dbReference type="InterPro" id="IPR017855">
    <property type="entry name" value="SMAD-like_dom_sf"/>
</dbReference>
<dbReference type="SMART" id="SM01243">
    <property type="entry name" value="IRF-3"/>
    <property type="match status" value="1"/>
</dbReference>
<evidence type="ECO:0000256" key="2">
    <source>
        <dbReference type="ARBA" id="ARBA00023015"/>
    </source>
</evidence>
<evidence type="ECO:0000256" key="1">
    <source>
        <dbReference type="ARBA" id="ARBA00004123"/>
    </source>
</evidence>
<feature type="region of interest" description="Disordered" evidence="7">
    <location>
        <begin position="129"/>
        <end position="166"/>
    </location>
</feature>
<keyword evidence="5" id="KW-0804">Transcription</keyword>
<dbReference type="Gene3D" id="2.60.200.10">
    <property type="match status" value="1"/>
</dbReference>
<dbReference type="GO" id="GO:0000981">
    <property type="term" value="F:DNA-binding transcription factor activity, RNA polymerase II-specific"/>
    <property type="evidence" value="ECO:0007669"/>
    <property type="project" value="TreeGrafter"/>
</dbReference>